<gene>
    <name evidence="3" type="ORF">EDD29_5492</name>
</gene>
<evidence type="ECO:0000256" key="1">
    <source>
        <dbReference type="ARBA" id="ARBA00023002"/>
    </source>
</evidence>
<proteinExistence type="predicted"/>
<accession>A0A3N1D2T7</accession>
<keyword evidence="1" id="KW-0560">Oxidoreductase</keyword>
<keyword evidence="4" id="KW-1185">Reference proteome</keyword>
<feature type="domain" description="NADP-dependent oxidoreductase" evidence="2">
    <location>
        <begin position="34"/>
        <end position="330"/>
    </location>
</feature>
<sequence length="348" mass="37404">MPSGLLVPSVGSMEQHTTDLPHRALGGQGLVAGAIGLGTMGMTIAYGAPDERSSIGTIRRAYELGVTLFDTAELYGLGTGSNERLLGRAVKDFRDDVLLATKFGYDFRDPSRIAIALDSRPEHIRQVTDASLRHLGTDHIDVLYQHRVDPNVPIEDVAGTVGELIAEGKVRYFGLSEAGPDTIRRAHAVHPVSVLQTEYSVFERAVEADVLPVVRELGIGFVPYSPLGRGFLTGAVKPAAEYPADDMRGQDDRWQPGNYEKNVAAVHALTALAEGKGISVARLALAWLLAQGDDIVPIPGTRSPQRLEENVAAAQVTLTAADLGRIKEILPHGAAGSRYSDAMMPTWR</sequence>
<dbReference type="Gene3D" id="3.20.20.100">
    <property type="entry name" value="NADP-dependent oxidoreductase domain"/>
    <property type="match status" value="1"/>
</dbReference>
<dbReference type="AlphaFoldDB" id="A0A3N1D2T7"/>
<dbReference type="InterPro" id="IPR036812">
    <property type="entry name" value="NAD(P)_OxRdtase_dom_sf"/>
</dbReference>
<dbReference type="InterPro" id="IPR023210">
    <property type="entry name" value="NADP_OxRdtase_dom"/>
</dbReference>
<evidence type="ECO:0000259" key="2">
    <source>
        <dbReference type="Pfam" id="PF00248"/>
    </source>
</evidence>
<name>A0A3N1D2T7_9ACTN</name>
<dbReference type="GO" id="GO:0005737">
    <property type="term" value="C:cytoplasm"/>
    <property type="evidence" value="ECO:0007669"/>
    <property type="project" value="TreeGrafter"/>
</dbReference>
<reference evidence="3 4" key="1">
    <citation type="submission" date="2018-11" db="EMBL/GenBank/DDBJ databases">
        <title>Sequencing the genomes of 1000 actinobacteria strains.</title>
        <authorList>
            <person name="Klenk H.-P."/>
        </authorList>
    </citation>
    <scope>NUCLEOTIDE SEQUENCE [LARGE SCALE GENOMIC DNA]</scope>
    <source>
        <strain evidence="3 4">DSM 44254</strain>
    </source>
</reference>
<dbReference type="GO" id="GO:0016491">
    <property type="term" value="F:oxidoreductase activity"/>
    <property type="evidence" value="ECO:0007669"/>
    <property type="project" value="UniProtKB-KW"/>
</dbReference>
<evidence type="ECO:0000313" key="3">
    <source>
        <dbReference type="EMBL" id="ROO87847.1"/>
    </source>
</evidence>
<organism evidence="3 4">
    <name type="scientific">Actinocorallia herbida</name>
    <dbReference type="NCBI Taxonomy" id="58109"/>
    <lineage>
        <taxon>Bacteria</taxon>
        <taxon>Bacillati</taxon>
        <taxon>Actinomycetota</taxon>
        <taxon>Actinomycetes</taxon>
        <taxon>Streptosporangiales</taxon>
        <taxon>Thermomonosporaceae</taxon>
        <taxon>Actinocorallia</taxon>
    </lineage>
</organism>
<evidence type="ECO:0000313" key="4">
    <source>
        <dbReference type="Proteomes" id="UP000272400"/>
    </source>
</evidence>
<dbReference type="Proteomes" id="UP000272400">
    <property type="component" value="Unassembled WGS sequence"/>
</dbReference>
<dbReference type="CDD" id="cd19076">
    <property type="entry name" value="AKR_AKR13A_13D"/>
    <property type="match status" value="1"/>
</dbReference>
<dbReference type="PANTHER" id="PTHR43625">
    <property type="entry name" value="AFLATOXIN B1 ALDEHYDE REDUCTASE"/>
    <property type="match status" value="1"/>
</dbReference>
<dbReference type="SUPFAM" id="SSF51430">
    <property type="entry name" value="NAD(P)-linked oxidoreductase"/>
    <property type="match status" value="1"/>
</dbReference>
<comment type="caution">
    <text evidence="3">The sequence shown here is derived from an EMBL/GenBank/DDBJ whole genome shotgun (WGS) entry which is preliminary data.</text>
</comment>
<dbReference type="InterPro" id="IPR050791">
    <property type="entry name" value="Aldo-Keto_reductase"/>
</dbReference>
<protein>
    <submittedName>
        <fullName evidence="3">Aryl-alcohol dehydrogenase-like predicted oxidoreductase</fullName>
    </submittedName>
</protein>
<dbReference type="PANTHER" id="PTHR43625:SF99">
    <property type="entry name" value="ALDO-KETO REDUCTASE 1-RELATED"/>
    <property type="match status" value="1"/>
</dbReference>
<dbReference type="Pfam" id="PF00248">
    <property type="entry name" value="Aldo_ket_red"/>
    <property type="match status" value="1"/>
</dbReference>
<dbReference type="EMBL" id="RJKE01000001">
    <property type="protein sequence ID" value="ROO87847.1"/>
    <property type="molecule type" value="Genomic_DNA"/>
</dbReference>